<name>A0A940S1T7_9RHOB</name>
<dbReference type="GO" id="GO:0016020">
    <property type="term" value="C:membrane"/>
    <property type="evidence" value="ECO:0007669"/>
    <property type="project" value="TreeGrafter"/>
</dbReference>
<dbReference type="CDD" id="cd07332">
    <property type="entry name" value="M48C_Oma1_like"/>
    <property type="match status" value="1"/>
</dbReference>
<keyword evidence="2" id="KW-0479">Metal-binding</keyword>
<dbReference type="AlphaFoldDB" id="A0A940S1T7"/>
<accession>A0A940S1T7</accession>
<feature type="transmembrane region" description="Helical" evidence="7">
    <location>
        <begin position="240"/>
        <end position="263"/>
    </location>
</feature>
<comment type="similarity">
    <text evidence="6">Belongs to the peptidase M48 family.</text>
</comment>
<dbReference type="PANTHER" id="PTHR22726:SF1">
    <property type="entry name" value="METALLOENDOPEPTIDASE OMA1, MITOCHONDRIAL"/>
    <property type="match status" value="1"/>
</dbReference>
<dbReference type="RefSeq" id="WP_209361388.1">
    <property type="nucleotide sequence ID" value="NZ_JAGISH010000007.1"/>
</dbReference>
<gene>
    <name evidence="9" type="ORF">J5474_13190</name>
</gene>
<evidence type="ECO:0000256" key="4">
    <source>
        <dbReference type="ARBA" id="ARBA00022833"/>
    </source>
</evidence>
<comment type="caution">
    <text evidence="9">The sequence shown here is derived from an EMBL/GenBank/DDBJ whole genome shotgun (WGS) entry which is preliminary data.</text>
</comment>
<evidence type="ECO:0000256" key="6">
    <source>
        <dbReference type="RuleBase" id="RU003983"/>
    </source>
</evidence>
<dbReference type="GO" id="GO:0004222">
    <property type="term" value="F:metalloendopeptidase activity"/>
    <property type="evidence" value="ECO:0007669"/>
    <property type="project" value="InterPro"/>
</dbReference>
<keyword evidence="1 6" id="KW-0645">Protease</keyword>
<keyword evidence="7" id="KW-0812">Transmembrane</keyword>
<dbReference type="GO" id="GO:0046872">
    <property type="term" value="F:metal ion binding"/>
    <property type="evidence" value="ECO:0007669"/>
    <property type="project" value="UniProtKB-KW"/>
</dbReference>
<evidence type="ECO:0000256" key="5">
    <source>
        <dbReference type="ARBA" id="ARBA00023049"/>
    </source>
</evidence>
<keyword evidence="4 6" id="KW-0862">Zinc</keyword>
<dbReference type="EMBL" id="JAGISH010000007">
    <property type="protein sequence ID" value="MBP0483441.1"/>
    <property type="molecule type" value="Genomic_DNA"/>
</dbReference>
<reference evidence="9" key="1">
    <citation type="submission" date="2021-03" db="EMBL/GenBank/DDBJ databases">
        <title>Sagittula salina sp. nov. strain M10.9X isolated from the marine waste.</title>
        <authorList>
            <person name="Satari L."/>
            <person name="Molina-Menor E."/>
            <person name="Vidal-Verdu A."/>
            <person name="Pascual J."/>
            <person name="Pereto J."/>
            <person name="Porcar M."/>
        </authorList>
    </citation>
    <scope>NUCLEOTIDE SEQUENCE</scope>
    <source>
        <strain evidence="9">M10.9X</strain>
    </source>
</reference>
<proteinExistence type="inferred from homology"/>
<evidence type="ECO:0000313" key="10">
    <source>
        <dbReference type="Proteomes" id="UP000675940"/>
    </source>
</evidence>
<evidence type="ECO:0000256" key="7">
    <source>
        <dbReference type="SAM" id="Phobius"/>
    </source>
</evidence>
<dbReference type="Gene3D" id="3.30.2010.10">
    <property type="entry name" value="Metalloproteases ('zincins'), catalytic domain"/>
    <property type="match status" value="1"/>
</dbReference>
<keyword evidence="7" id="KW-0472">Membrane</keyword>
<keyword evidence="10" id="KW-1185">Reference proteome</keyword>
<evidence type="ECO:0000256" key="2">
    <source>
        <dbReference type="ARBA" id="ARBA00022723"/>
    </source>
</evidence>
<dbReference type="InterPro" id="IPR051156">
    <property type="entry name" value="Mito/Outer_Membr_Metalloprot"/>
</dbReference>
<feature type="transmembrane region" description="Helical" evidence="7">
    <location>
        <begin position="92"/>
        <end position="116"/>
    </location>
</feature>
<keyword evidence="3 6" id="KW-0378">Hydrolase</keyword>
<feature type="domain" description="Peptidase M48" evidence="8">
    <location>
        <begin position="163"/>
        <end position="333"/>
    </location>
</feature>
<evidence type="ECO:0000259" key="8">
    <source>
        <dbReference type="Pfam" id="PF01435"/>
    </source>
</evidence>
<dbReference type="GO" id="GO:0051603">
    <property type="term" value="P:proteolysis involved in protein catabolic process"/>
    <property type="evidence" value="ECO:0007669"/>
    <property type="project" value="TreeGrafter"/>
</dbReference>
<protein>
    <submittedName>
        <fullName evidence="9">M48 family metallopeptidase</fullName>
    </submittedName>
</protein>
<evidence type="ECO:0000256" key="3">
    <source>
        <dbReference type="ARBA" id="ARBA00022801"/>
    </source>
</evidence>
<dbReference type="PANTHER" id="PTHR22726">
    <property type="entry name" value="METALLOENDOPEPTIDASE OMA1"/>
    <property type="match status" value="1"/>
</dbReference>
<dbReference type="InterPro" id="IPR001915">
    <property type="entry name" value="Peptidase_M48"/>
</dbReference>
<evidence type="ECO:0000313" key="9">
    <source>
        <dbReference type="EMBL" id="MBP0483441.1"/>
    </source>
</evidence>
<sequence length="363" mass="39104">MSFAAEAIHLDGESGQPIRLTVTVDNTHQSLTGPGLHWPLNTIRELPDTAGGDLVILSRTENAVERLILKDSAIRAHLPCRRRSAPVANRPLLLKWAAAAMGSVALILFVLVPIMADQLANYIPPEGERALGQVTLNEIREALDDSGLEPVRFCTDPDGLTALRRIEARLSGEADLPVEITVHILDHEMVNAFALPGGHIVFFRGLIEQAGAPDELAAVFAHEMGHVASRDPTRHALRSAGSIGVLGLLFGDFAGGAVVLFLAERLIDAQYSQTAEAAADVFAHDLMRRAGLSPGALATIFERFAALDGDTRTFMQHFMSHPALGDRIERARRAVPAGLLPEPLMGDADWAALQTICSRTARN</sequence>
<comment type="cofactor">
    <cofactor evidence="6">
        <name>Zn(2+)</name>
        <dbReference type="ChEBI" id="CHEBI:29105"/>
    </cofactor>
    <text evidence="6">Binds 1 zinc ion per subunit.</text>
</comment>
<dbReference type="Proteomes" id="UP000675940">
    <property type="component" value="Unassembled WGS sequence"/>
</dbReference>
<organism evidence="9 10">
    <name type="scientific">Sagittula salina</name>
    <dbReference type="NCBI Taxonomy" id="2820268"/>
    <lineage>
        <taxon>Bacteria</taxon>
        <taxon>Pseudomonadati</taxon>
        <taxon>Pseudomonadota</taxon>
        <taxon>Alphaproteobacteria</taxon>
        <taxon>Rhodobacterales</taxon>
        <taxon>Roseobacteraceae</taxon>
        <taxon>Sagittula</taxon>
    </lineage>
</organism>
<dbReference type="Pfam" id="PF01435">
    <property type="entry name" value="Peptidase_M48"/>
    <property type="match status" value="1"/>
</dbReference>
<keyword evidence="7" id="KW-1133">Transmembrane helix</keyword>
<keyword evidence="5 6" id="KW-0482">Metalloprotease</keyword>
<evidence type="ECO:0000256" key="1">
    <source>
        <dbReference type="ARBA" id="ARBA00022670"/>
    </source>
</evidence>